<dbReference type="Proteomes" id="UP000000238">
    <property type="component" value="Chromosome"/>
</dbReference>
<evidence type="ECO:0000259" key="1">
    <source>
        <dbReference type="Pfam" id="PF16036"/>
    </source>
</evidence>
<evidence type="ECO:0000313" key="2">
    <source>
        <dbReference type="EMBL" id="ABC27244.1"/>
    </source>
</evidence>
<dbReference type="AlphaFoldDB" id="Q2SQ30"/>
<dbReference type="eggNOG" id="ENOG5032ZF7">
    <property type="taxonomic scope" value="Bacteria"/>
</dbReference>
<evidence type="ECO:0000313" key="3">
    <source>
        <dbReference type="Proteomes" id="UP000000238"/>
    </source>
</evidence>
<name>Q2SQ30_HAHCH</name>
<protein>
    <recommendedName>
        <fullName evidence="1">Chalcone isomerase domain-containing protein</fullName>
    </recommendedName>
</protein>
<reference evidence="2 3" key="1">
    <citation type="journal article" date="2005" name="Nucleic Acids Res.">
        <title>Genomic blueprint of Hahella chejuensis, a marine microbe producing an algicidal agent.</title>
        <authorList>
            <person name="Jeong H."/>
            <person name="Yim J.H."/>
            <person name="Lee C."/>
            <person name="Choi S.-H."/>
            <person name="Park Y.K."/>
            <person name="Yoon S.H."/>
            <person name="Hur C.-G."/>
            <person name="Kang H.-Y."/>
            <person name="Kim D."/>
            <person name="Lee H.H."/>
            <person name="Park K.H."/>
            <person name="Park S.-H."/>
            <person name="Park H.-S."/>
            <person name="Lee H.K."/>
            <person name="Oh T.K."/>
            <person name="Kim J.F."/>
        </authorList>
    </citation>
    <scope>NUCLEOTIDE SEQUENCE [LARGE SCALE GENOMIC DNA]</scope>
    <source>
        <strain evidence="2 3">KCTC 2396</strain>
    </source>
</reference>
<proteinExistence type="predicted"/>
<keyword evidence="3" id="KW-1185">Reference proteome</keyword>
<sequence>MLFRYERNIPAHAFTESAEALLRRNQTLPANTSALRQFHSSYRDVAAGDLYRLEYQADEGLRLLLNDQELSRLREEPLAHAYFGIWLGRRPFDEALKQRLLGLD</sequence>
<feature type="domain" description="Chalcone isomerase" evidence="1">
    <location>
        <begin position="11"/>
        <end position="102"/>
    </location>
</feature>
<dbReference type="InterPro" id="IPR016087">
    <property type="entry name" value="Chalcone_isomerase"/>
</dbReference>
<accession>Q2SQ30</accession>
<dbReference type="Pfam" id="PF16036">
    <property type="entry name" value="Chalcone_3"/>
    <property type="match status" value="1"/>
</dbReference>
<dbReference type="EMBL" id="CP000155">
    <property type="protein sequence ID" value="ABC27244.1"/>
    <property type="molecule type" value="Genomic_DNA"/>
</dbReference>
<gene>
    <name evidence="2" type="ordered locus">HCH_00331</name>
</gene>
<dbReference type="KEGG" id="hch:HCH_00331"/>
<dbReference type="STRING" id="349521.HCH_00331"/>
<organism evidence="2 3">
    <name type="scientific">Hahella chejuensis (strain KCTC 2396)</name>
    <dbReference type="NCBI Taxonomy" id="349521"/>
    <lineage>
        <taxon>Bacteria</taxon>
        <taxon>Pseudomonadati</taxon>
        <taxon>Pseudomonadota</taxon>
        <taxon>Gammaproteobacteria</taxon>
        <taxon>Oceanospirillales</taxon>
        <taxon>Hahellaceae</taxon>
        <taxon>Hahella</taxon>
    </lineage>
</organism>
<dbReference type="HOGENOM" id="CLU_2271229_0_0_6"/>